<dbReference type="InterPro" id="IPR041078">
    <property type="entry name" value="Plavaka"/>
</dbReference>
<feature type="domain" description="C2H2-type" evidence="6">
    <location>
        <begin position="566"/>
        <end position="594"/>
    </location>
</feature>
<evidence type="ECO:0000313" key="8">
    <source>
        <dbReference type="Proteomes" id="UP000266861"/>
    </source>
</evidence>
<protein>
    <recommendedName>
        <fullName evidence="6">C2H2-type domain-containing protein</fullName>
    </recommendedName>
</protein>
<dbReference type="PANTHER" id="PTHR24403">
    <property type="entry name" value="ZINC FINGER PROTEIN"/>
    <property type="match status" value="1"/>
</dbReference>
<evidence type="ECO:0000259" key="6">
    <source>
        <dbReference type="PROSITE" id="PS50157"/>
    </source>
</evidence>
<dbReference type="GO" id="GO:0008270">
    <property type="term" value="F:zinc ion binding"/>
    <property type="evidence" value="ECO:0007669"/>
    <property type="project" value="UniProtKB-KW"/>
</dbReference>
<organism evidence="7 8">
    <name type="scientific">Diversispora epigaea</name>
    <dbReference type="NCBI Taxonomy" id="1348612"/>
    <lineage>
        <taxon>Eukaryota</taxon>
        <taxon>Fungi</taxon>
        <taxon>Fungi incertae sedis</taxon>
        <taxon>Mucoromycota</taxon>
        <taxon>Glomeromycotina</taxon>
        <taxon>Glomeromycetes</taxon>
        <taxon>Diversisporales</taxon>
        <taxon>Diversisporaceae</taxon>
        <taxon>Diversispora</taxon>
    </lineage>
</organism>
<evidence type="ECO:0000256" key="2">
    <source>
        <dbReference type="ARBA" id="ARBA00022737"/>
    </source>
</evidence>
<name>A0A397JCA5_9GLOM</name>
<evidence type="ECO:0000313" key="7">
    <source>
        <dbReference type="EMBL" id="RHZ85197.1"/>
    </source>
</evidence>
<comment type="caution">
    <text evidence="7">The sequence shown here is derived from an EMBL/GenBank/DDBJ whole genome shotgun (WGS) entry which is preliminary data.</text>
</comment>
<dbReference type="SMART" id="SM00355">
    <property type="entry name" value="ZnF_C2H2"/>
    <property type="match status" value="3"/>
</dbReference>
<reference evidence="7 8" key="1">
    <citation type="submission" date="2018-08" db="EMBL/GenBank/DDBJ databases">
        <title>Genome and evolution of the arbuscular mycorrhizal fungus Diversispora epigaea (formerly Glomus versiforme) and its bacterial endosymbionts.</title>
        <authorList>
            <person name="Sun X."/>
            <person name="Fei Z."/>
            <person name="Harrison M."/>
        </authorList>
    </citation>
    <scope>NUCLEOTIDE SEQUENCE [LARGE SCALE GENOMIC DNA]</scope>
    <source>
        <strain evidence="7 8">IT104</strain>
    </source>
</reference>
<keyword evidence="4" id="KW-0862">Zinc</keyword>
<evidence type="ECO:0000256" key="3">
    <source>
        <dbReference type="ARBA" id="ARBA00022771"/>
    </source>
</evidence>
<dbReference type="GO" id="GO:0005634">
    <property type="term" value="C:nucleus"/>
    <property type="evidence" value="ECO:0007669"/>
    <property type="project" value="TreeGrafter"/>
</dbReference>
<feature type="domain" description="C2H2-type" evidence="6">
    <location>
        <begin position="166"/>
        <end position="194"/>
    </location>
</feature>
<dbReference type="InterPro" id="IPR013087">
    <property type="entry name" value="Znf_C2H2_type"/>
</dbReference>
<dbReference type="PANTHER" id="PTHR24403:SF67">
    <property type="entry name" value="FI01116P-RELATED"/>
    <property type="match status" value="1"/>
</dbReference>
<dbReference type="Pfam" id="PF18759">
    <property type="entry name" value="Plavaka"/>
    <property type="match status" value="2"/>
</dbReference>
<dbReference type="PROSITE" id="PS00028">
    <property type="entry name" value="ZINC_FINGER_C2H2_1"/>
    <property type="match status" value="3"/>
</dbReference>
<dbReference type="Proteomes" id="UP000266861">
    <property type="component" value="Unassembled WGS sequence"/>
</dbReference>
<evidence type="ECO:0000256" key="4">
    <source>
        <dbReference type="ARBA" id="ARBA00022833"/>
    </source>
</evidence>
<dbReference type="GO" id="GO:0010468">
    <property type="term" value="P:regulation of gene expression"/>
    <property type="evidence" value="ECO:0007669"/>
    <property type="project" value="TreeGrafter"/>
</dbReference>
<dbReference type="AlphaFoldDB" id="A0A397JCA5"/>
<dbReference type="EMBL" id="PQFF01000067">
    <property type="protein sequence ID" value="RHZ85197.1"/>
    <property type="molecule type" value="Genomic_DNA"/>
</dbReference>
<evidence type="ECO:0000256" key="5">
    <source>
        <dbReference type="PROSITE-ProRule" id="PRU00042"/>
    </source>
</evidence>
<feature type="domain" description="C2H2-type" evidence="6">
    <location>
        <begin position="5"/>
        <end position="33"/>
    </location>
</feature>
<keyword evidence="3 5" id="KW-0863">Zinc-finger</keyword>
<dbReference type="SUPFAM" id="SSF57667">
    <property type="entry name" value="beta-beta-alpha zinc fingers"/>
    <property type="match status" value="1"/>
</dbReference>
<keyword evidence="8" id="KW-1185">Reference proteome</keyword>
<dbReference type="InterPro" id="IPR050688">
    <property type="entry name" value="Zinc_finger/UBP_domain"/>
</dbReference>
<sequence length="1005" mass="119671">MPKDFKCLYCDRYFSSRQAYAQHVNRTHYDINDTSLDDKDFNRINRFEEMQTVWEESLPSITNENEEYEDQNMPPASHEYEDVLENTDVVSNFSKNYDINQTSQSNFDQSDRFEDSNMEDYYSFEQVSPDRFEESNIEDYDNFEQVSPEREENYFKYNFIKMPKDFKCLYCDRYFSSRQAYAQHVNRTHYDINDTSLDDKDFNRINRFEEMQTVWEESLPSITNENEEYEDQNMPPASHEYEDVLENTDVVSNFSKNYDINQTSQSNFDQSDRFEESNMEDYYSFEQVSPDRFEESNIEDYDNFEQVSPEREENVMEFPNEAYADLMELFIKHNLNNKTGNAIIKFFDKHSNLSTSPLPKNIEAGRKLMDIMNVQKLPYSKHCILDYKNKEYFVYYRPIKSCIESLLSNPDIIKNFIYKYQFLQSDGETLYSEQYSRNWWKNAEASIRPEAHILSIILYSDATTTDSLGKSSLHPIYISLGNIRTWRRNKEDAKQLLGYLPILSANNEGQTFRFKRLARETFHNSLKFLLDPLFNEDGIDFKINNKNIWFFPRISTVIGDWPEAYFKCLYCDRYFSSRQAYAQHVNRTHYDINDTSLDDKDFNRINRFEEMQTGWEENATTTDSLGKSSLHPIYISLGNIRTWRRNKEDAKQLLGYLPILSANNEGQTFRFKRLARETFHNSLKFLLDPLFNEDGIDFKINNKNIWFFPRISTVIGDWPEACTFSLTFKSANSNYPCHFYQTHRNDLTSIRKDCIIIRNKENMQEYYNNDSAESISLEQVYNYFWTIPNIDIYAATVPDRMHHLDLGLFRYQIEYTKELLGKSLEDKMNRRIAIIPRHPGLKIFAKGVQSIVRLTASEFRDLMKVMNRMYLMSRFERFTESDLENFQIAINEWADLFITLFWDCSLGMKMPKLHSWIYHIVDAIRDFGAINGYTTETYESLHKTYVKIPYRLSNKKDVEMQIMKNICRRAMILQNQVKETKTPRALTYTAKLFIINFSNITELCN</sequence>
<gene>
    <name evidence="7" type="ORF">Glove_70g10</name>
</gene>
<keyword evidence="1" id="KW-0479">Metal-binding</keyword>
<dbReference type="PROSITE" id="PS50157">
    <property type="entry name" value="ZINC_FINGER_C2H2_2"/>
    <property type="match status" value="3"/>
</dbReference>
<dbReference type="InterPro" id="IPR036236">
    <property type="entry name" value="Znf_C2H2_sf"/>
</dbReference>
<proteinExistence type="predicted"/>
<evidence type="ECO:0000256" key="1">
    <source>
        <dbReference type="ARBA" id="ARBA00022723"/>
    </source>
</evidence>
<accession>A0A397JCA5</accession>
<keyword evidence="2" id="KW-0677">Repeat</keyword>